<evidence type="ECO:0000256" key="1">
    <source>
        <dbReference type="ARBA" id="ARBA00007227"/>
    </source>
</evidence>
<dbReference type="Gene3D" id="1.10.10.2910">
    <property type="match status" value="1"/>
</dbReference>
<dbReference type="SUPFAM" id="SSF47413">
    <property type="entry name" value="lambda repressor-like DNA-binding domains"/>
    <property type="match status" value="1"/>
</dbReference>
<sequence length="380" mass="41395">MPNEEEALQNRVRSLMDGAGMNQTQLAEAIGISKPKMSLSLGGDRHFSTYELAAIAEQFHTTVDYLLSGKQPPTPALAARDDSHESPAWEVAVKRAETLDETEAALNDLGIAQVISPLTNWERPTLSGLAIADGPALAEAARALLADDFRADMPGAIEAAFGIHVTAKTFGPGFDGLSWRSGDCRIIVINTDAAWSRQRFTLAHELEHHLAGDVDTEGLLVDRDVMSTRHRIPEMRANAFAAALLMPEQEIRERAKDAVTPTLFASLVGEFLVSSDALAWRLKNLGLVDDAERGRLARMSAAEAAREGGWEDRYFELVKHQSRQRLPEALVERSLRAFVAGDISAQWPARVLGCDADLLHEALDGAASEVAEDKEPVFTP</sequence>
<dbReference type="InterPro" id="IPR052345">
    <property type="entry name" value="Rad_response_metalloprotease"/>
</dbReference>
<dbReference type="RefSeq" id="WP_319132145.1">
    <property type="nucleotide sequence ID" value="NZ_JBJVNI010000017.1"/>
</dbReference>
<dbReference type="PANTHER" id="PTHR43236:SF1">
    <property type="entry name" value="BLL7220 PROTEIN"/>
    <property type="match status" value="1"/>
</dbReference>
<evidence type="ECO:0000313" key="3">
    <source>
        <dbReference type="EMBL" id="MFM9612986.1"/>
    </source>
</evidence>
<evidence type="ECO:0000259" key="2">
    <source>
        <dbReference type="PROSITE" id="PS50943"/>
    </source>
</evidence>
<accession>A0ABW9HZ03</accession>
<dbReference type="CDD" id="cd00093">
    <property type="entry name" value="HTH_XRE"/>
    <property type="match status" value="1"/>
</dbReference>
<dbReference type="Proteomes" id="UP001631957">
    <property type="component" value="Unassembled WGS sequence"/>
</dbReference>
<dbReference type="PANTHER" id="PTHR43236">
    <property type="entry name" value="ANTITOXIN HIGA1"/>
    <property type="match status" value="1"/>
</dbReference>
<comment type="caution">
    <text evidence="3">The sequence shown here is derived from an EMBL/GenBank/DDBJ whole genome shotgun (WGS) entry which is preliminary data.</text>
</comment>
<proteinExistence type="inferred from homology"/>
<dbReference type="InterPro" id="IPR001387">
    <property type="entry name" value="Cro/C1-type_HTH"/>
</dbReference>
<evidence type="ECO:0000313" key="4">
    <source>
        <dbReference type="Proteomes" id="UP001631957"/>
    </source>
</evidence>
<reference evidence="3 4" key="1">
    <citation type="submission" date="2024-12" db="EMBL/GenBank/DDBJ databases">
        <title>Forecasting of Potato common scab and diversities of Pathogenic streptomyces spp. in china.</title>
        <authorList>
            <person name="Handique U."/>
            <person name="Wu J."/>
        </authorList>
    </citation>
    <scope>NUCLEOTIDE SEQUENCE [LARGE SCALE GENOMIC DNA]</scope>
    <source>
        <strain evidence="3 4">ZRIMU1530</strain>
    </source>
</reference>
<dbReference type="PROSITE" id="PS50943">
    <property type="entry name" value="HTH_CROC1"/>
    <property type="match status" value="1"/>
</dbReference>
<comment type="similarity">
    <text evidence="1">Belongs to the short-chain fatty acyl-CoA assimilation regulator (ScfR) family.</text>
</comment>
<protein>
    <submittedName>
        <fullName evidence="3">XRE family transcriptional regulator</fullName>
    </submittedName>
</protein>
<dbReference type="Pfam" id="PF06114">
    <property type="entry name" value="Peptidase_M78"/>
    <property type="match status" value="1"/>
</dbReference>
<dbReference type="Gene3D" id="1.10.260.40">
    <property type="entry name" value="lambda repressor-like DNA-binding domains"/>
    <property type="match status" value="1"/>
</dbReference>
<keyword evidence="4" id="KW-1185">Reference proteome</keyword>
<gene>
    <name evidence="3" type="ORF">ACKI18_30350</name>
</gene>
<dbReference type="SMART" id="SM00530">
    <property type="entry name" value="HTH_XRE"/>
    <property type="match status" value="1"/>
</dbReference>
<dbReference type="InterPro" id="IPR010982">
    <property type="entry name" value="Lambda_DNA-bd_dom_sf"/>
</dbReference>
<organism evidence="3 4">
    <name type="scientific">Streptomyces niveiscabiei</name>
    <dbReference type="NCBI Taxonomy" id="164115"/>
    <lineage>
        <taxon>Bacteria</taxon>
        <taxon>Bacillati</taxon>
        <taxon>Actinomycetota</taxon>
        <taxon>Actinomycetes</taxon>
        <taxon>Kitasatosporales</taxon>
        <taxon>Streptomycetaceae</taxon>
        <taxon>Streptomyces</taxon>
    </lineage>
</organism>
<name>A0ABW9HZ03_9ACTN</name>
<dbReference type="InterPro" id="IPR010359">
    <property type="entry name" value="IrrE_HExxH"/>
</dbReference>
<feature type="domain" description="HTH cro/C1-type" evidence="2">
    <location>
        <begin position="12"/>
        <end position="66"/>
    </location>
</feature>
<dbReference type="EMBL" id="JBJVNI010000017">
    <property type="protein sequence ID" value="MFM9612986.1"/>
    <property type="molecule type" value="Genomic_DNA"/>
</dbReference>